<name>B5CQ91_9FIRM</name>
<comment type="caution">
    <text evidence="1">The sequence shown here is derived from an EMBL/GenBank/DDBJ whole genome shotgun (WGS) entry which is preliminary data.</text>
</comment>
<reference evidence="1 2" key="1">
    <citation type="submission" date="2008-08" db="EMBL/GenBank/DDBJ databases">
        <title>Draft genome sequence of Ruminococcus lactaris ATCC 29176.</title>
        <authorList>
            <person name="Sudarsanam P."/>
            <person name="Ley R."/>
            <person name="Guruge J."/>
            <person name="Turnbaugh P.J."/>
            <person name="Mahowald M."/>
            <person name="Liep D."/>
            <person name="Gordon J."/>
        </authorList>
    </citation>
    <scope>NUCLEOTIDE SEQUENCE [LARGE SCALE GENOMIC DNA]</scope>
    <source>
        <strain evidence="1 2">ATCC 29176</strain>
    </source>
</reference>
<protein>
    <submittedName>
        <fullName evidence="1">Uncharacterized protein</fullName>
    </submittedName>
</protein>
<dbReference type="Proteomes" id="UP000003254">
    <property type="component" value="Unassembled WGS sequence"/>
</dbReference>
<proteinExistence type="predicted"/>
<evidence type="ECO:0000313" key="1">
    <source>
        <dbReference type="EMBL" id="EDY32538.1"/>
    </source>
</evidence>
<dbReference type="EMBL" id="ABOU02000036">
    <property type="protein sequence ID" value="EDY32538.1"/>
    <property type="molecule type" value="Genomic_DNA"/>
</dbReference>
<accession>B5CQ91</accession>
<gene>
    <name evidence="1" type="ORF">RUMLAC_01636</name>
</gene>
<dbReference type="HOGENOM" id="CLU_3276173_0_0_9"/>
<dbReference type="AlphaFoldDB" id="B5CQ91"/>
<organism evidence="1 2">
    <name type="scientific">[Ruminococcus] lactaris ATCC 29176</name>
    <dbReference type="NCBI Taxonomy" id="471875"/>
    <lineage>
        <taxon>Bacteria</taxon>
        <taxon>Bacillati</taxon>
        <taxon>Bacillota</taxon>
        <taxon>Clostridia</taxon>
        <taxon>Lachnospirales</taxon>
        <taxon>Lachnospiraceae</taxon>
        <taxon>Mediterraneibacter</taxon>
    </lineage>
</organism>
<sequence>MTINFIKLKYLPAHQSILLPDSAEIQADFLLISLSSMAHFS</sequence>
<keyword evidence="2" id="KW-1185">Reference proteome</keyword>
<evidence type="ECO:0000313" key="2">
    <source>
        <dbReference type="Proteomes" id="UP000003254"/>
    </source>
</evidence>
<reference evidence="1 2" key="2">
    <citation type="submission" date="2008-08" db="EMBL/GenBank/DDBJ databases">
        <authorList>
            <person name="Fulton L."/>
            <person name="Clifton S."/>
            <person name="Fulton B."/>
            <person name="Xu J."/>
            <person name="Minx P."/>
            <person name="Pepin K.H."/>
            <person name="Johnson M."/>
            <person name="Bhonagiri V."/>
            <person name="Nash W.E."/>
            <person name="Mardis E.R."/>
            <person name="Wilson R.K."/>
        </authorList>
    </citation>
    <scope>NUCLEOTIDE SEQUENCE [LARGE SCALE GENOMIC DNA]</scope>
    <source>
        <strain evidence="1 2">ATCC 29176</strain>
    </source>
</reference>